<dbReference type="PANTHER" id="PTHR45820:SF4">
    <property type="entry name" value="ZINC TRANSPORTER 63C, ISOFORM F"/>
    <property type="match status" value="1"/>
</dbReference>
<dbReference type="Proteomes" id="UP000789405">
    <property type="component" value="Unassembled WGS sequence"/>
</dbReference>
<organism evidence="4 5">
    <name type="scientific">Dentiscutata erythropus</name>
    <dbReference type="NCBI Taxonomy" id="1348616"/>
    <lineage>
        <taxon>Eukaryota</taxon>
        <taxon>Fungi</taxon>
        <taxon>Fungi incertae sedis</taxon>
        <taxon>Mucoromycota</taxon>
        <taxon>Glomeromycotina</taxon>
        <taxon>Glomeromycetes</taxon>
        <taxon>Diversisporales</taxon>
        <taxon>Gigasporaceae</taxon>
        <taxon>Dentiscutata</taxon>
    </lineage>
</organism>
<dbReference type="OrthoDB" id="9944568at2759"/>
<feature type="non-terminal residue" evidence="4">
    <location>
        <position position="94"/>
    </location>
</feature>
<proteinExistence type="inferred from homology"/>
<dbReference type="GO" id="GO:0006882">
    <property type="term" value="P:intracellular zinc ion homeostasis"/>
    <property type="evidence" value="ECO:0007669"/>
    <property type="project" value="TreeGrafter"/>
</dbReference>
<dbReference type="EMBL" id="CAJVPY010031943">
    <property type="protein sequence ID" value="CAG8797209.1"/>
    <property type="molecule type" value="Genomic_DNA"/>
</dbReference>
<keyword evidence="5" id="KW-1185">Reference proteome</keyword>
<evidence type="ECO:0000256" key="1">
    <source>
        <dbReference type="ARBA" id="ARBA00008873"/>
    </source>
</evidence>
<dbReference type="Pfam" id="PF16916">
    <property type="entry name" value="ZT_dimer"/>
    <property type="match status" value="1"/>
</dbReference>
<dbReference type="SUPFAM" id="SSF160240">
    <property type="entry name" value="Cation efflux protein cytoplasmic domain-like"/>
    <property type="match status" value="1"/>
</dbReference>
<dbReference type="AlphaFoldDB" id="A0A9N9JUV2"/>
<sequence>RKASSVLLQGAPLGIPIDTVRDKIQRVSGILSVHELHVWELSNAKNIASVHIRLLPSVDYMSLITNENNENNESSCLLRCKDDSCVQKLCCSTS</sequence>
<accession>A0A9N9JUV2</accession>
<keyword evidence="2" id="KW-0862">Zinc</keyword>
<evidence type="ECO:0000313" key="5">
    <source>
        <dbReference type="Proteomes" id="UP000789405"/>
    </source>
</evidence>
<dbReference type="InterPro" id="IPR027470">
    <property type="entry name" value="Cation_efflux_CTD"/>
</dbReference>
<name>A0A9N9JUV2_9GLOM</name>
<dbReference type="GO" id="GO:0005385">
    <property type="term" value="F:zinc ion transmembrane transporter activity"/>
    <property type="evidence" value="ECO:0007669"/>
    <property type="project" value="TreeGrafter"/>
</dbReference>
<evidence type="ECO:0000259" key="3">
    <source>
        <dbReference type="Pfam" id="PF16916"/>
    </source>
</evidence>
<comment type="similarity">
    <text evidence="1">Belongs to the cation diffusion facilitator (CDF) transporter (TC 2.A.4) family. SLC30A subfamily.</text>
</comment>
<feature type="domain" description="Cation efflux protein cytoplasmic" evidence="3">
    <location>
        <begin position="17"/>
        <end position="55"/>
    </location>
</feature>
<evidence type="ECO:0000313" key="4">
    <source>
        <dbReference type="EMBL" id="CAG8797209.1"/>
    </source>
</evidence>
<reference evidence="4" key="1">
    <citation type="submission" date="2021-06" db="EMBL/GenBank/DDBJ databases">
        <authorList>
            <person name="Kallberg Y."/>
            <person name="Tangrot J."/>
            <person name="Rosling A."/>
        </authorList>
    </citation>
    <scope>NUCLEOTIDE SEQUENCE</scope>
    <source>
        <strain evidence="4">MA453B</strain>
    </source>
</reference>
<comment type="caution">
    <text evidence="4">The sequence shown here is derived from an EMBL/GenBank/DDBJ whole genome shotgun (WGS) entry which is preliminary data.</text>
</comment>
<protein>
    <submittedName>
        <fullName evidence="4">17724_t:CDS:1</fullName>
    </submittedName>
</protein>
<evidence type="ECO:0000256" key="2">
    <source>
        <dbReference type="ARBA" id="ARBA00022833"/>
    </source>
</evidence>
<dbReference type="InterPro" id="IPR036837">
    <property type="entry name" value="Cation_efflux_CTD_sf"/>
</dbReference>
<dbReference type="GO" id="GO:0016020">
    <property type="term" value="C:membrane"/>
    <property type="evidence" value="ECO:0007669"/>
    <property type="project" value="TreeGrafter"/>
</dbReference>
<gene>
    <name evidence="4" type="ORF">DERYTH_LOCUS22633</name>
</gene>
<dbReference type="PANTHER" id="PTHR45820">
    <property type="entry name" value="FI23527P1"/>
    <property type="match status" value="1"/>
</dbReference>